<evidence type="ECO:0000256" key="2">
    <source>
        <dbReference type="ARBA" id="ARBA00004496"/>
    </source>
</evidence>
<dbReference type="InterPro" id="IPR001348">
    <property type="entry name" value="ATP_PRibTrfase_HisG"/>
</dbReference>
<evidence type="ECO:0000256" key="6">
    <source>
        <dbReference type="ARBA" id="ARBA00022605"/>
    </source>
</evidence>
<dbReference type="EC" id="2.4.2.17" evidence="4"/>
<evidence type="ECO:0000256" key="3">
    <source>
        <dbReference type="ARBA" id="ARBA00004667"/>
    </source>
</evidence>
<protein>
    <recommendedName>
        <fullName evidence="4">ATP phosphoribosyltransferase</fullName>
        <ecNumber evidence="4">2.4.2.17</ecNumber>
    </recommendedName>
</protein>
<keyword evidence="6" id="KW-0028">Amino-acid biosynthesis</keyword>
<dbReference type="GO" id="GO:0005524">
    <property type="term" value="F:ATP binding"/>
    <property type="evidence" value="ECO:0007669"/>
    <property type="project" value="UniProtKB-KW"/>
</dbReference>
<comment type="caution">
    <text evidence="14">The sequence shown here is derived from an EMBL/GenBank/DDBJ whole genome shotgun (WGS) entry which is preliminary data.</text>
</comment>
<dbReference type="Gene3D" id="3.40.190.10">
    <property type="entry name" value="Periplasmic binding protein-like II"/>
    <property type="match status" value="2"/>
</dbReference>
<dbReference type="InterPro" id="IPR013820">
    <property type="entry name" value="ATP_PRibTrfase_cat"/>
</dbReference>
<keyword evidence="7" id="KW-0328">Glycosyltransferase</keyword>
<accession>A0AAJ1IEI6</accession>
<evidence type="ECO:0000313" key="15">
    <source>
        <dbReference type="Proteomes" id="UP001221217"/>
    </source>
</evidence>
<sequence>MSSKQLVIGMPAGSLANPNRGGNLINLLDAAGFKTRGYENGGPTTFSTANFLFGWDGRPQEFGSQMMLGELDIAIAGDDWIHERVAELKIEYSEKLELEKVLSLKRGGVRIVGITNDSNPSDTVEDCLSKLTSEKKLINVVSEMPYLAVEWLQEKLKAIGKYEEFCSWSVQKYKTPPKNDTGIVVYETWGKTEAKIKNGGADIGIEITQSGSALRNYGLKIIDEIMTSETGIWINPAIKDDPEKLDLLKMFLLNLHGTINAENRVMLLFNVPAEKKSSIEKYLSEYNLYAEEPTINPGKSFAQYSIQVETNNPRIPLAKVRYELTKHGACSIDTVPLLSSIPDLEIIQL</sequence>
<evidence type="ECO:0000256" key="8">
    <source>
        <dbReference type="ARBA" id="ARBA00022679"/>
    </source>
</evidence>
<evidence type="ECO:0000256" key="11">
    <source>
        <dbReference type="ARBA" id="ARBA00023102"/>
    </source>
</evidence>
<keyword evidence="5" id="KW-0963">Cytoplasm</keyword>
<comment type="function">
    <text evidence="12">Catalyzes the condensation of ATP and 5-phosphoribose 1-diphosphate to form N'-(5'-phosphoribosyl)-ATP (PR-ATP). Has a crucial role in the pathway because the rate of histidine biosynthesis seems to be controlled primarily by regulation of HisG enzymatic activity.</text>
</comment>
<comment type="pathway">
    <text evidence="3">Amino-acid biosynthesis; L-histidine biosynthesis; L-histidine from 5-phospho-alpha-D-ribose 1-diphosphate: step 1/9.</text>
</comment>
<comment type="subcellular location">
    <subcellularLocation>
        <location evidence="2">Cytoplasm</location>
    </subcellularLocation>
</comment>
<dbReference type="Proteomes" id="UP001221217">
    <property type="component" value="Unassembled WGS sequence"/>
</dbReference>
<dbReference type="GO" id="GO:0003879">
    <property type="term" value="F:ATP phosphoribosyltransferase activity"/>
    <property type="evidence" value="ECO:0007669"/>
    <property type="project" value="UniProtKB-EC"/>
</dbReference>
<evidence type="ECO:0000256" key="10">
    <source>
        <dbReference type="ARBA" id="ARBA00022840"/>
    </source>
</evidence>
<dbReference type="Pfam" id="PF01634">
    <property type="entry name" value="HisG"/>
    <property type="match status" value="1"/>
</dbReference>
<dbReference type="GO" id="GO:0005737">
    <property type="term" value="C:cytoplasm"/>
    <property type="evidence" value="ECO:0007669"/>
    <property type="project" value="UniProtKB-SubCell"/>
</dbReference>
<reference evidence="14 15" key="1">
    <citation type="submission" date="2022-12" db="EMBL/GenBank/DDBJ databases">
        <title>Metagenome assembled genome from gulf of manar.</title>
        <authorList>
            <person name="Kohli P."/>
            <person name="Pk S."/>
            <person name="Venkata Ramana C."/>
            <person name="Sasikala C."/>
        </authorList>
    </citation>
    <scope>NUCLEOTIDE SEQUENCE [LARGE SCALE GENOMIC DNA]</scope>
    <source>
        <strain evidence="14">JB008</strain>
    </source>
</reference>
<evidence type="ECO:0000256" key="5">
    <source>
        <dbReference type="ARBA" id="ARBA00022490"/>
    </source>
</evidence>
<gene>
    <name evidence="14" type="ORF">PQJ61_13855</name>
</gene>
<dbReference type="PANTHER" id="PTHR21403">
    <property type="entry name" value="ATP PHOSPHORIBOSYLTRANSFERASE ATP-PRTASE"/>
    <property type="match status" value="1"/>
</dbReference>
<dbReference type="EMBL" id="JAQQAL010000035">
    <property type="protein sequence ID" value="MDC7227845.1"/>
    <property type="molecule type" value="Genomic_DNA"/>
</dbReference>
<comment type="catalytic activity">
    <reaction evidence="1">
        <text>1-(5-phospho-beta-D-ribosyl)-ATP + diphosphate = 5-phospho-alpha-D-ribose 1-diphosphate + ATP</text>
        <dbReference type="Rhea" id="RHEA:18473"/>
        <dbReference type="ChEBI" id="CHEBI:30616"/>
        <dbReference type="ChEBI" id="CHEBI:33019"/>
        <dbReference type="ChEBI" id="CHEBI:58017"/>
        <dbReference type="ChEBI" id="CHEBI:73183"/>
        <dbReference type="EC" id="2.4.2.17"/>
    </reaction>
</comment>
<evidence type="ECO:0000256" key="1">
    <source>
        <dbReference type="ARBA" id="ARBA00000915"/>
    </source>
</evidence>
<name>A0AAJ1IEI6_9SPIO</name>
<dbReference type="SUPFAM" id="SSF53850">
    <property type="entry name" value="Periplasmic binding protein-like II"/>
    <property type="match status" value="1"/>
</dbReference>
<evidence type="ECO:0000256" key="9">
    <source>
        <dbReference type="ARBA" id="ARBA00022741"/>
    </source>
</evidence>
<keyword evidence="8" id="KW-0808">Transferase</keyword>
<evidence type="ECO:0000313" key="14">
    <source>
        <dbReference type="EMBL" id="MDC7227845.1"/>
    </source>
</evidence>
<dbReference type="GO" id="GO:0000105">
    <property type="term" value="P:L-histidine biosynthetic process"/>
    <property type="evidence" value="ECO:0007669"/>
    <property type="project" value="UniProtKB-KW"/>
</dbReference>
<evidence type="ECO:0000256" key="12">
    <source>
        <dbReference type="ARBA" id="ARBA00024861"/>
    </source>
</evidence>
<keyword evidence="9" id="KW-0547">Nucleotide-binding</keyword>
<evidence type="ECO:0000259" key="13">
    <source>
        <dbReference type="Pfam" id="PF01634"/>
    </source>
</evidence>
<keyword evidence="11" id="KW-0368">Histidine biosynthesis</keyword>
<keyword evidence="10" id="KW-0067">ATP-binding</keyword>
<dbReference type="AlphaFoldDB" id="A0AAJ1IEI6"/>
<evidence type="ECO:0000256" key="7">
    <source>
        <dbReference type="ARBA" id="ARBA00022676"/>
    </source>
</evidence>
<evidence type="ECO:0000256" key="4">
    <source>
        <dbReference type="ARBA" id="ARBA00011946"/>
    </source>
</evidence>
<proteinExistence type="predicted"/>
<feature type="domain" description="ATP phosphoribosyltransferase catalytic" evidence="13">
    <location>
        <begin position="58"/>
        <end position="247"/>
    </location>
</feature>
<dbReference type="PANTHER" id="PTHR21403:SF10">
    <property type="entry name" value="ATP PHOSPHORIBOSYLTRANSFERASE"/>
    <property type="match status" value="1"/>
</dbReference>
<organism evidence="14 15">
    <name type="scientific">Candidatus Thalassospirochaeta sargassi</name>
    <dbReference type="NCBI Taxonomy" id="3119039"/>
    <lineage>
        <taxon>Bacteria</taxon>
        <taxon>Pseudomonadati</taxon>
        <taxon>Spirochaetota</taxon>
        <taxon>Spirochaetia</taxon>
        <taxon>Spirochaetales</taxon>
        <taxon>Spirochaetaceae</taxon>
        <taxon>Candidatus Thalassospirochaeta</taxon>
    </lineage>
</organism>